<dbReference type="AlphaFoldDB" id="A0A1H0XHV0"/>
<evidence type="ECO:0000313" key="1">
    <source>
        <dbReference type="EMBL" id="SDQ02504.1"/>
    </source>
</evidence>
<organism evidence="1 2">
    <name type="scientific">Carnobacterium viridans</name>
    <dbReference type="NCBI Taxonomy" id="174587"/>
    <lineage>
        <taxon>Bacteria</taxon>
        <taxon>Bacillati</taxon>
        <taxon>Bacillota</taxon>
        <taxon>Bacilli</taxon>
        <taxon>Lactobacillales</taxon>
        <taxon>Carnobacteriaceae</taxon>
        <taxon>Carnobacterium</taxon>
    </lineage>
</organism>
<gene>
    <name evidence="1" type="ORF">SAMN04487752_0004</name>
</gene>
<dbReference type="Proteomes" id="UP000199481">
    <property type="component" value="Unassembled WGS sequence"/>
</dbReference>
<sequence>KNYYLMFIFPNPDDDTKEDLWYEEYEE</sequence>
<feature type="non-terminal residue" evidence="1">
    <location>
        <position position="1"/>
    </location>
</feature>
<keyword evidence="2" id="KW-1185">Reference proteome</keyword>
<protein>
    <submittedName>
        <fullName evidence="1">Uncharacterized protein</fullName>
    </submittedName>
</protein>
<reference evidence="2" key="1">
    <citation type="submission" date="2016-10" db="EMBL/GenBank/DDBJ databases">
        <authorList>
            <person name="Varghese N."/>
            <person name="Submissions S."/>
        </authorList>
    </citation>
    <scope>NUCLEOTIDE SEQUENCE [LARGE SCALE GENOMIC DNA]</scope>
    <source>
        <strain evidence="2">MPL-11</strain>
    </source>
</reference>
<evidence type="ECO:0000313" key="2">
    <source>
        <dbReference type="Proteomes" id="UP000199481"/>
    </source>
</evidence>
<name>A0A1H0XHV0_9LACT</name>
<proteinExistence type="predicted"/>
<accession>A0A1H0XHV0</accession>
<dbReference type="EMBL" id="FNJW01000001">
    <property type="protein sequence ID" value="SDQ02504.1"/>
    <property type="molecule type" value="Genomic_DNA"/>
</dbReference>